<dbReference type="KEGG" id="sat:SYN_02375"/>
<dbReference type="HOGENOM" id="CLU_114082_0_3_7"/>
<dbReference type="STRING" id="56780.SYN_02375"/>
<evidence type="ECO:0000313" key="2">
    <source>
        <dbReference type="EMBL" id="ABC76057.1"/>
    </source>
</evidence>
<accession>Q2LQK6</accession>
<dbReference type="InterPro" id="IPR007485">
    <property type="entry name" value="LPS_assembly_LptE"/>
</dbReference>
<feature type="transmembrane region" description="Helical" evidence="1">
    <location>
        <begin position="20"/>
        <end position="41"/>
    </location>
</feature>
<evidence type="ECO:0000313" key="3">
    <source>
        <dbReference type="Proteomes" id="UP000001933"/>
    </source>
</evidence>
<keyword evidence="1" id="KW-0812">Transmembrane</keyword>
<dbReference type="InParanoid" id="Q2LQK6"/>
<organism evidence="2 3">
    <name type="scientific">Syntrophus aciditrophicus (strain SB)</name>
    <dbReference type="NCBI Taxonomy" id="56780"/>
    <lineage>
        <taxon>Bacteria</taxon>
        <taxon>Pseudomonadati</taxon>
        <taxon>Thermodesulfobacteriota</taxon>
        <taxon>Syntrophia</taxon>
        <taxon>Syntrophales</taxon>
        <taxon>Syntrophaceae</taxon>
        <taxon>Syntrophus</taxon>
    </lineage>
</organism>
<dbReference type="Gene3D" id="3.30.160.150">
    <property type="entry name" value="Lipoprotein like domain"/>
    <property type="match status" value="1"/>
</dbReference>
<dbReference type="AlphaFoldDB" id="Q2LQK6"/>
<proteinExistence type="predicted"/>
<dbReference type="GO" id="GO:0019867">
    <property type="term" value="C:outer membrane"/>
    <property type="evidence" value="ECO:0007669"/>
    <property type="project" value="InterPro"/>
</dbReference>
<name>Q2LQK6_SYNAS</name>
<dbReference type="EMBL" id="CP000252">
    <property type="protein sequence ID" value="ABC76057.1"/>
    <property type="molecule type" value="Genomic_DNA"/>
</dbReference>
<dbReference type="Pfam" id="PF04390">
    <property type="entry name" value="LptE"/>
    <property type="match status" value="1"/>
</dbReference>
<reference evidence="2 3" key="1">
    <citation type="journal article" date="2007" name="Proc. Natl. Acad. Sci. U.S.A.">
        <title>The genome of Syntrophus aciditrophicus: life at the thermodynamic limit of microbial growth.</title>
        <authorList>
            <person name="McInerney M.J."/>
            <person name="Rohlin L."/>
            <person name="Mouttaki H."/>
            <person name="Kim U."/>
            <person name="Krupp R.S."/>
            <person name="Rios-Hernandez L."/>
            <person name="Sieber J."/>
            <person name="Struchtemeyer C.G."/>
            <person name="Bhattacharyya A."/>
            <person name="Campbell J.W."/>
            <person name="Gunsalus R.P."/>
        </authorList>
    </citation>
    <scope>NUCLEOTIDE SEQUENCE [LARGE SCALE GENOMIC DNA]</scope>
    <source>
        <strain evidence="2 3">SB</strain>
    </source>
</reference>
<protein>
    <submittedName>
        <fullName evidence="2">Hypothetical membrane protein</fullName>
    </submittedName>
</protein>
<keyword evidence="3" id="KW-1185">Reference proteome</keyword>
<keyword evidence="1" id="KW-0472">Membrane</keyword>
<dbReference type="Proteomes" id="UP000001933">
    <property type="component" value="Chromosome"/>
</dbReference>
<dbReference type="eggNOG" id="COG2980">
    <property type="taxonomic scope" value="Bacteria"/>
</dbReference>
<dbReference type="GO" id="GO:0043165">
    <property type="term" value="P:Gram-negative-bacterium-type cell outer membrane assembly"/>
    <property type="evidence" value="ECO:0007669"/>
    <property type="project" value="InterPro"/>
</dbReference>
<gene>
    <name evidence="2" type="ORF">SYN_02375</name>
</gene>
<evidence type="ECO:0000256" key="1">
    <source>
        <dbReference type="SAM" id="Phobius"/>
    </source>
</evidence>
<keyword evidence="1" id="KW-1133">Transmembrane helix</keyword>
<sequence length="190" mass="21443">MTGREEEMKNLDYDKSDRRLGWTLLGLILLWVVSGCGYHFVGGEDNIDPRIQKVFVDTFANRTSQAGLESLFRNAFIDQVLRSSRFQLAGRREEADAIIRGSIQRLNTTHLSYQTTDLAAEERVTVVMEVTLEERVSKKILWQNQNFSYYGDYPVASGSLTATETERQSAIAKLAGDAAERAYSLMLSGF</sequence>